<dbReference type="PANTHER" id="PTHR31907">
    <property type="entry name" value="MLP-LIKE PROTEIN 423"/>
    <property type="match status" value="1"/>
</dbReference>
<keyword evidence="3" id="KW-1185">Reference proteome</keyword>
<comment type="caution">
    <text evidence="2">The sequence shown here is derived from an EMBL/GenBank/DDBJ whole genome shotgun (WGS) entry which is preliminary data.</text>
</comment>
<feature type="domain" description="Bet v I/Major latex protein" evidence="1">
    <location>
        <begin position="2"/>
        <end position="151"/>
    </location>
</feature>
<dbReference type="GO" id="GO:0006952">
    <property type="term" value="P:defense response"/>
    <property type="evidence" value="ECO:0007669"/>
    <property type="project" value="InterPro"/>
</dbReference>
<dbReference type="AlphaFoldDB" id="A0AAV5IA45"/>
<dbReference type="Gene3D" id="3.30.530.20">
    <property type="match status" value="1"/>
</dbReference>
<organism evidence="2 3">
    <name type="scientific">Rubroshorea leprosula</name>
    <dbReference type="NCBI Taxonomy" id="152421"/>
    <lineage>
        <taxon>Eukaryota</taxon>
        <taxon>Viridiplantae</taxon>
        <taxon>Streptophyta</taxon>
        <taxon>Embryophyta</taxon>
        <taxon>Tracheophyta</taxon>
        <taxon>Spermatophyta</taxon>
        <taxon>Magnoliopsida</taxon>
        <taxon>eudicotyledons</taxon>
        <taxon>Gunneridae</taxon>
        <taxon>Pentapetalae</taxon>
        <taxon>rosids</taxon>
        <taxon>malvids</taxon>
        <taxon>Malvales</taxon>
        <taxon>Dipterocarpaceae</taxon>
        <taxon>Rubroshorea</taxon>
    </lineage>
</organism>
<evidence type="ECO:0000313" key="2">
    <source>
        <dbReference type="EMBL" id="GKU98017.1"/>
    </source>
</evidence>
<sequence length="153" mass="16899">MSLTGKLETDVALKASAERFHEMLCSRPYHVSNAFPGKILGVDLHEGEWGKEGSIICWTYVHDGETKIAKQRVEEIDSKNTSATFVVIEGDVLKADKSFLLKLGVTPKGEGSVAHWTLEYEKLNADIPHPESLLEFCSQVSKEMDAYLSSGQA</sequence>
<evidence type="ECO:0000259" key="1">
    <source>
        <dbReference type="SMART" id="SM01037"/>
    </source>
</evidence>
<dbReference type="Pfam" id="PF00407">
    <property type="entry name" value="Bet_v_1"/>
    <property type="match status" value="1"/>
</dbReference>
<dbReference type="CDD" id="cd07816">
    <property type="entry name" value="Bet_v1-like"/>
    <property type="match status" value="1"/>
</dbReference>
<protein>
    <recommendedName>
        <fullName evidence="1">Bet v I/Major latex protein domain-containing protein</fullName>
    </recommendedName>
</protein>
<name>A0AAV5IA45_9ROSI</name>
<dbReference type="InterPro" id="IPR023393">
    <property type="entry name" value="START-like_dom_sf"/>
</dbReference>
<dbReference type="SUPFAM" id="SSF55961">
    <property type="entry name" value="Bet v1-like"/>
    <property type="match status" value="1"/>
</dbReference>
<dbReference type="InterPro" id="IPR000916">
    <property type="entry name" value="Bet_v_I/MLP"/>
</dbReference>
<proteinExistence type="predicted"/>
<dbReference type="EMBL" id="BPVZ01000012">
    <property type="protein sequence ID" value="GKU98017.1"/>
    <property type="molecule type" value="Genomic_DNA"/>
</dbReference>
<dbReference type="SMART" id="SM01037">
    <property type="entry name" value="Bet_v_1"/>
    <property type="match status" value="1"/>
</dbReference>
<reference evidence="2 3" key="1">
    <citation type="journal article" date="2021" name="Commun. Biol.">
        <title>The genome of Shorea leprosula (Dipterocarpaceae) highlights the ecological relevance of drought in aseasonal tropical rainforests.</title>
        <authorList>
            <person name="Ng K.K.S."/>
            <person name="Kobayashi M.J."/>
            <person name="Fawcett J.A."/>
            <person name="Hatakeyama M."/>
            <person name="Paape T."/>
            <person name="Ng C.H."/>
            <person name="Ang C.C."/>
            <person name="Tnah L.H."/>
            <person name="Lee C.T."/>
            <person name="Nishiyama T."/>
            <person name="Sese J."/>
            <person name="O'Brien M.J."/>
            <person name="Copetti D."/>
            <person name="Mohd Noor M.I."/>
            <person name="Ong R.C."/>
            <person name="Putra M."/>
            <person name="Sireger I.Z."/>
            <person name="Indrioko S."/>
            <person name="Kosugi Y."/>
            <person name="Izuno A."/>
            <person name="Isagi Y."/>
            <person name="Lee S.L."/>
            <person name="Shimizu K.K."/>
        </authorList>
    </citation>
    <scope>NUCLEOTIDE SEQUENCE [LARGE SCALE GENOMIC DNA]</scope>
    <source>
        <strain evidence="2">214</strain>
    </source>
</reference>
<gene>
    <name evidence="2" type="ORF">SLEP1_g11074</name>
</gene>
<dbReference type="Proteomes" id="UP001054252">
    <property type="component" value="Unassembled WGS sequence"/>
</dbReference>
<evidence type="ECO:0000313" key="3">
    <source>
        <dbReference type="Proteomes" id="UP001054252"/>
    </source>
</evidence>
<accession>A0AAV5IA45</accession>
<dbReference type="InterPro" id="IPR051761">
    <property type="entry name" value="MLP-like_ligand-binding"/>
</dbReference>